<dbReference type="GO" id="GO:0038023">
    <property type="term" value="F:signaling receptor activity"/>
    <property type="evidence" value="ECO:0007669"/>
    <property type="project" value="TreeGrafter"/>
</dbReference>
<evidence type="ECO:0000256" key="4">
    <source>
        <dbReference type="SAM" id="SignalP"/>
    </source>
</evidence>
<protein>
    <recommendedName>
        <fullName evidence="5">Folate receptor-like domain-containing protein</fullName>
    </recommendedName>
</protein>
<dbReference type="EMBL" id="HACG01008141">
    <property type="protein sequence ID" value="CEK55006.1"/>
    <property type="molecule type" value="Transcribed_RNA"/>
</dbReference>
<comment type="similarity">
    <text evidence="1">Belongs to the folate receptor family.</text>
</comment>
<dbReference type="InterPro" id="IPR018143">
    <property type="entry name" value="Folate_rcpt-like"/>
</dbReference>
<proteinExistence type="inferred from homology"/>
<dbReference type="Pfam" id="PF03024">
    <property type="entry name" value="Folate_rec"/>
    <property type="match status" value="1"/>
</dbReference>
<feature type="chain" id="PRO_5002111855" description="Folate receptor-like domain-containing protein" evidence="4">
    <location>
        <begin position="20"/>
        <end position="167"/>
    </location>
</feature>
<dbReference type="PANTHER" id="PTHR10517:SF14">
    <property type="entry name" value="FOLATE RECEPTOR 1-RELATED"/>
    <property type="match status" value="1"/>
</dbReference>
<evidence type="ECO:0000256" key="2">
    <source>
        <dbReference type="ARBA" id="ARBA00022729"/>
    </source>
</evidence>
<feature type="signal peptide" evidence="4">
    <location>
        <begin position="1"/>
        <end position="19"/>
    </location>
</feature>
<sequence length="167" mass="18792">MNLSCAFVVILLHLRYVTSRLNTLTTVNDYMNICLDGKHQKSAPGPEPKLLSQLCDPWASRACCTAQTAEGVHISSNWLNFSWNHCRKLSDRCREHFLMDLCFMSAHQMLDRGLLLIFVKSAKKNSKMFPCVRVCVTIGGMLAKMILPVWKTGQLVLTGQQASTHAH</sequence>
<organism evidence="6">
    <name type="scientific">Arion vulgaris</name>
    <dbReference type="NCBI Taxonomy" id="1028688"/>
    <lineage>
        <taxon>Eukaryota</taxon>
        <taxon>Metazoa</taxon>
        <taxon>Spiralia</taxon>
        <taxon>Lophotrochozoa</taxon>
        <taxon>Mollusca</taxon>
        <taxon>Gastropoda</taxon>
        <taxon>Heterobranchia</taxon>
        <taxon>Euthyneura</taxon>
        <taxon>Panpulmonata</taxon>
        <taxon>Eupulmonata</taxon>
        <taxon>Stylommatophora</taxon>
        <taxon>Helicina</taxon>
        <taxon>Arionoidea</taxon>
        <taxon>Arionidae</taxon>
        <taxon>Arion</taxon>
    </lineage>
</organism>
<dbReference type="InterPro" id="IPR004269">
    <property type="entry name" value="Folate_rcpt"/>
</dbReference>
<keyword evidence="3" id="KW-1015">Disulfide bond</keyword>
<gene>
    <name evidence="6" type="primary">ORF24139</name>
</gene>
<dbReference type="PANTHER" id="PTHR10517">
    <property type="entry name" value="FOLATE RECEPTOR"/>
    <property type="match status" value="1"/>
</dbReference>
<dbReference type="GO" id="GO:0009897">
    <property type="term" value="C:external side of plasma membrane"/>
    <property type="evidence" value="ECO:0007669"/>
    <property type="project" value="TreeGrafter"/>
</dbReference>
<feature type="domain" description="Folate receptor-like" evidence="5">
    <location>
        <begin position="33"/>
        <end position="108"/>
    </location>
</feature>
<accession>A0A0B6YGV3</accession>
<evidence type="ECO:0000259" key="5">
    <source>
        <dbReference type="Pfam" id="PF03024"/>
    </source>
</evidence>
<keyword evidence="2 4" id="KW-0732">Signal</keyword>
<reference evidence="6" key="1">
    <citation type="submission" date="2014-12" db="EMBL/GenBank/DDBJ databases">
        <title>Insight into the proteome of Arion vulgaris.</title>
        <authorList>
            <person name="Aradska J."/>
            <person name="Bulat T."/>
            <person name="Smidak R."/>
            <person name="Sarate P."/>
            <person name="Gangsoo J."/>
            <person name="Sialana F."/>
            <person name="Bilban M."/>
            <person name="Lubec G."/>
        </authorList>
    </citation>
    <scope>NUCLEOTIDE SEQUENCE</scope>
    <source>
        <tissue evidence="6">Skin</tissue>
    </source>
</reference>
<dbReference type="AlphaFoldDB" id="A0A0B6YGV3"/>
<name>A0A0B6YGV3_9EUPU</name>
<evidence type="ECO:0000313" key="6">
    <source>
        <dbReference type="EMBL" id="CEK55006.1"/>
    </source>
</evidence>
<evidence type="ECO:0000256" key="3">
    <source>
        <dbReference type="ARBA" id="ARBA00023157"/>
    </source>
</evidence>
<evidence type="ECO:0000256" key="1">
    <source>
        <dbReference type="ARBA" id="ARBA00007932"/>
    </source>
</evidence>